<dbReference type="InParanoid" id="M1BGQ2"/>
<sequence>MEPILIRSAARKKVISTPLFISRSDSEQYCDESVSVGFSVALFWFGRNMIIHGSLPLLIGFPVDQCAIHALFRLEEGWGDAPPLRQEGWGDAPPLRQEGWGDAPPLRQEGWGDAPPLRQEGWGDAPPLRQEGWGDAPPLRQEGWGDAPPLRQEGWGDAPPLRQEGWGDAPPLRQEGWGDAPSLRQEGWGDASALSQNVVSELWGLKRRASSAPGLSAPTRFSSFRSF</sequence>
<accession>M1BGQ2</accession>
<dbReference type="EnsemblPlants" id="PGSC0003DMT400044811">
    <property type="protein sequence ID" value="PGSC0003DMT400044811"/>
    <property type="gene ID" value="PGSC0003DMG400017391"/>
</dbReference>
<dbReference type="Gramene" id="PGSC0003DMT400044811">
    <property type="protein sequence ID" value="PGSC0003DMT400044811"/>
    <property type="gene ID" value="PGSC0003DMG400017391"/>
</dbReference>
<keyword evidence="3" id="KW-1185">Reference proteome</keyword>
<dbReference type="HOGENOM" id="CLU_1221499_0_0_1"/>
<dbReference type="PaxDb" id="4113-PGSC0003DMT400044811"/>
<reference evidence="2" key="2">
    <citation type="submission" date="2015-06" db="UniProtKB">
        <authorList>
            <consortium name="EnsemblPlants"/>
        </authorList>
    </citation>
    <scope>IDENTIFICATION</scope>
    <source>
        <strain evidence="2">DM1-3 516 R44</strain>
    </source>
</reference>
<reference evidence="3" key="1">
    <citation type="journal article" date="2011" name="Nature">
        <title>Genome sequence and analysis of the tuber crop potato.</title>
        <authorList>
            <consortium name="The Potato Genome Sequencing Consortium"/>
        </authorList>
    </citation>
    <scope>NUCLEOTIDE SEQUENCE [LARGE SCALE GENOMIC DNA]</scope>
    <source>
        <strain evidence="3">cv. DM1-3 516 R44</strain>
    </source>
</reference>
<dbReference type="AlphaFoldDB" id="M1BGQ2"/>
<evidence type="ECO:0000313" key="2">
    <source>
        <dbReference type="EnsemblPlants" id="PGSC0003DMT400044811"/>
    </source>
</evidence>
<feature type="region of interest" description="Disordered" evidence="1">
    <location>
        <begin position="87"/>
        <end position="189"/>
    </location>
</feature>
<proteinExistence type="predicted"/>
<evidence type="ECO:0000313" key="3">
    <source>
        <dbReference type="Proteomes" id="UP000011115"/>
    </source>
</evidence>
<name>M1BGQ2_SOLTU</name>
<organism evidence="2 3">
    <name type="scientific">Solanum tuberosum</name>
    <name type="common">Potato</name>
    <dbReference type="NCBI Taxonomy" id="4113"/>
    <lineage>
        <taxon>Eukaryota</taxon>
        <taxon>Viridiplantae</taxon>
        <taxon>Streptophyta</taxon>
        <taxon>Embryophyta</taxon>
        <taxon>Tracheophyta</taxon>
        <taxon>Spermatophyta</taxon>
        <taxon>Magnoliopsida</taxon>
        <taxon>eudicotyledons</taxon>
        <taxon>Gunneridae</taxon>
        <taxon>Pentapetalae</taxon>
        <taxon>asterids</taxon>
        <taxon>lamiids</taxon>
        <taxon>Solanales</taxon>
        <taxon>Solanaceae</taxon>
        <taxon>Solanoideae</taxon>
        <taxon>Solaneae</taxon>
        <taxon>Solanum</taxon>
    </lineage>
</organism>
<protein>
    <submittedName>
        <fullName evidence="2">GI10570</fullName>
    </submittedName>
</protein>
<feature type="region of interest" description="Disordered" evidence="1">
    <location>
        <begin position="208"/>
        <end position="227"/>
    </location>
</feature>
<dbReference type="Proteomes" id="UP000011115">
    <property type="component" value="Unassembled WGS sequence"/>
</dbReference>
<evidence type="ECO:0000256" key="1">
    <source>
        <dbReference type="SAM" id="MobiDB-lite"/>
    </source>
</evidence>